<dbReference type="Pfam" id="PF03551">
    <property type="entry name" value="PadR"/>
    <property type="match status" value="1"/>
</dbReference>
<sequence>MVAQHTPGGLGFGLREAVDEIRETFASRPTPARAGRGDVRTALLVALLEGPQHGYQLIQAIEARTSGAWKPSPGSVYPTLQLLSDEGLVIPEVSGERKVYALTEEGRAVAADASTGDLPWESPAARRAERAATLPKAGARLAQAVVQVQSSATPDQAERAAALLDETRRKLYSILAED</sequence>
<dbReference type="InterPro" id="IPR036388">
    <property type="entry name" value="WH-like_DNA-bd_sf"/>
</dbReference>
<dbReference type="InterPro" id="IPR005149">
    <property type="entry name" value="Tscrpt_reg_PadR_N"/>
</dbReference>
<feature type="domain" description="Transcription regulator PadR N-terminal" evidence="1">
    <location>
        <begin position="43"/>
        <end position="110"/>
    </location>
</feature>
<evidence type="ECO:0000313" key="3">
    <source>
        <dbReference type="Proteomes" id="UP000545286"/>
    </source>
</evidence>
<dbReference type="Gene3D" id="1.10.10.10">
    <property type="entry name" value="Winged helix-like DNA-binding domain superfamily/Winged helix DNA-binding domain"/>
    <property type="match status" value="1"/>
</dbReference>
<dbReference type="SUPFAM" id="SSF46785">
    <property type="entry name" value="Winged helix' DNA-binding domain"/>
    <property type="match status" value="1"/>
</dbReference>
<organism evidence="2 3">
    <name type="scientific">Pseudoclavibacter helvolus</name>
    <dbReference type="NCBI Taxonomy" id="255205"/>
    <lineage>
        <taxon>Bacteria</taxon>
        <taxon>Bacillati</taxon>
        <taxon>Actinomycetota</taxon>
        <taxon>Actinomycetes</taxon>
        <taxon>Micrococcales</taxon>
        <taxon>Microbacteriaceae</taxon>
        <taxon>Pseudoclavibacter</taxon>
    </lineage>
</organism>
<evidence type="ECO:0000313" key="2">
    <source>
        <dbReference type="EMBL" id="MBB2959390.1"/>
    </source>
</evidence>
<dbReference type="PANTHER" id="PTHR43252:SF2">
    <property type="entry name" value="TRANSCRIPTION REGULATOR, PADR-LIKE FAMILY"/>
    <property type="match status" value="1"/>
</dbReference>
<name>A0A7W4YHV1_9MICO</name>
<comment type="caution">
    <text evidence="2">The sequence shown here is derived from an EMBL/GenBank/DDBJ whole genome shotgun (WGS) entry which is preliminary data.</text>
</comment>
<reference evidence="2 3" key="1">
    <citation type="submission" date="2020-08" db="EMBL/GenBank/DDBJ databases">
        <title>Sequencing the genomes of 1000 actinobacteria strains.</title>
        <authorList>
            <person name="Klenk H.-P."/>
        </authorList>
    </citation>
    <scope>NUCLEOTIDE SEQUENCE [LARGE SCALE GENOMIC DNA]</scope>
    <source>
        <strain evidence="2 3">DSM 20419</strain>
    </source>
</reference>
<dbReference type="RefSeq" id="WP_068482303.1">
    <property type="nucleotide sequence ID" value="NZ_CZJS01000127.1"/>
</dbReference>
<gene>
    <name evidence="2" type="ORF">FHX72_003555</name>
</gene>
<keyword evidence="3" id="KW-1185">Reference proteome</keyword>
<dbReference type="InterPro" id="IPR036390">
    <property type="entry name" value="WH_DNA-bd_sf"/>
</dbReference>
<dbReference type="GO" id="GO:0003677">
    <property type="term" value="F:DNA binding"/>
    <property type="evidence" value="ECO:0007669"/>
    <property type="project" value="UniProtKB-KW"/>
</dbReference>
<dbReference type="EMBL" id="JACHWJ010000007">
    <property type="protein sequence ID" value="MBB2959390.1"/>
    <property type="molecule type" value="Genomic_DNA"/>
</dbReference>
<proteinExistence type="predicted"/>
<dbReference type="Proteomes" id="UP000545286">
    <property type="component" value="Unassembled WGS sequence"/>
</dbReference>
<dbReference type="AlphaFoldDB" id="A0A7W4YHV1"/>
<keyword evidence="2" id="KW-0238">DNA-binding</keyword>
<dbReference type="PANTHER" id="PTHR43252">
    <property type="entry name" value="TRANSCRIPTIONAL REGULATOR YQJI"/>
    <property type="match status" value="1"/>
</dbReference>
<accession>A0A7W4YHV1</accession>
<protein>
    <submittedName>
        <fullName evidence="2">DNA-binding PadR family transcriptional regulator</fullName>
    </submittedName>
</protein>
<evidence type="ECO:0000259" key="1">
    <source>
        <dbReference type="Pfam" id="PF03551"/>
    </source>
</evidence>